<organism evidence="1 2">
    <name type="scientific">Dallia pectoralis</name>
    <name type="common">Alaska blackfish</name>
    <dbReference type="NCBI Taxonomy" id="75939"/>
    <lineage>
        <taxon>Eukaryota</taxon>
        <taxon>Metazoa</taxon>
        <taxon>Chordata</taxon>
        <taxon>Craniata</taxon>
        <taxon>Vertebrata</taxon>
        <taxon>Euteleostomi</taxon>
        <taxon>Actinopterygii</taxon>
        <taxon>Neopterygii</taxon>
        <taxon>Teleostei</taxon>
        <taxon>Protacanthopterygii</taxon>
        <taxon>Esociformes</taxon>
        <taxon>Umbridae</taxon>
        <taxon>Dallia</taxon>
    </lineage>
</organism>
<protein>
    <submittedName>
        <fullName evidence="1">Uncharacterized protein</fullName>
    </submittedName>
</protein>
<dbReference type="EMBL" id="CM055741">
    <property type="protein sequence ID" value="KAJ8001414.1"/>
    <property type="molecule type" value="Genomic_DNA"/>
</dbReference>
<reference evidence="1" key="1">
    <citation type="submission" date="2021-05" db="EMBL/GenBank/DDBJ databases">
        <authorList>
            <person name="Pan Q."/>
            <person name="Jouanno E."/>
            <person name="Zahm M."/>
            <person name="Klopp C."/>
            <person name="Cabau C."/>
            <person name="Louis A."/>
            <person name="Berthelot C."/>
            <person name="Parey E."/>
            <person name="Roest Crollius H."/>
            <person name="Montfort J."/>
            <person name="Robinson-Rechavi M."/>
            <person name="Bouchez O."/>
            <person name="Lampietro C."/>
            <person name="Lopez Roques C."/>
            <person name="Donnadieu C."/>
            <person name="Postlethwait J."/>
            <person name="Bobe J."/>
            <person name="Dillon D."/>
            <person name="Chandos A."/>
            <person name="von Hippel F."/>
            <person name="Guiguen Y."/>
        </authorList>
    </citation>
    <scope>NUCLEOTIDE SEQUENCE</scope>
    <source>
        <strain evidence="1">YG-Jan2019</strain>
    </source>
</reference>
<proteinExistence type="predicted"/>
<comment type="caution">
    <text evidence="1">The sequence shown here is derived from an EMBL/GenBank/DDBJ whole genome shotgun (WGS) entry which is preliminary data.</text>
</comment>
<dbReference type="Proteomes" id="UP001157502">
    <property type="component" value="Chromosome 14"/>
</dbReference>
<sequence>MDREKGALMDEIEKTLWSLTEVHLQYLCQQHGRDVSGVRGMDHRSLRRKLMEEMWDNTDSMKSEEQGMSWLLQLKKEIRRILEDGSVKPLSPCQSNKDQGRAEARDADNEWKEEGGVELPSTRPEAEPVSPSQSEGETTDCDMEDSDWLPSNGLGATLKSPSQSNDTGDTAEDEEWDREVRDWMASDQVEAEFSPNRDTPGQRDGCPMPPAAQQKTLGCGCSESASLHGLRGVSVQLTDCRKTLGLETHKTTHSCSRCWKRFATGDILERHLLNHTEGKQNNILSASHKRQFRPKHKPPQQAKESRRE</sequence>
<keyword evidence="2" id="KW-1185">Reference proteome</keyword>
<gene>
    <name evidence="1" type="ORF">DPEC_G00169260</name>
</gene>
<name>A0ACC2GCL0_DALPE</name>
<evidence type="ECO:0000313" key="2">
    <source>
        <dbReference type="Proteomes" id="UP001157502"/>
    </source>
</evidence>
<evidence type="ECO:0000313" key="1">
    <source>
        <dbReference type="EMBL" id="KAJ8001414.1"/>
    </source>
</evidence>
<accession>A0ACC2GCL0</accession>